<evidence type="ECO:0000313" key="2">
    <source>
        <dbReference type="Proteomes" id="UP001499988"/>
    </source>
</evidence>
<proteinExistence type="predicted"/>
<protein>
    <submittedName>
        <fullName evidence="1">Uncharacterized protein</fullName>
    </submittedName>
</protein>
<dbReference type="Proteomes" id="UP001499988">
    <property type="component" value="Unassembled WGS sequence"/>
</dbReference>
<evidence type="ECO:0000313" key="1">
    <source>
        <dbReference type="EMBL" id="GAA4895826.1"/>
    </source>
</evidence>
<name>A0ABP9F9J7_9GAMM</name>
<accession>A0ABP9F9J7</accession>
<reference evidence="2" key="1">
    <citation type="journal article" date="2019" name="Int. J. Syst. Evol. Microbiol.">
        <title>The Global Catalogue of Microorganisms (GCM) 10K type strain sequencing project: providing services to taxonomists for standard genome sequencing and annotation.</title>
        <authorList>
            <consortium name="The Broad Institute Genomics Platform"/>
            <consortium name="The Broad Institute Genome Sequencing Center for Infectious Disease"/>
            <person name="Wu L."/>
            <person name="Ma J."/>
        </authorList>
    </citation>
    <scope>NUCLEOTIDE SEQUENCE [LARGE SCALE GENOMIC DNA]</scope>
    <source>
        <strain evidence="2">JCM 18401</strain>
    </source>
</reference>
<sequence length="201" mass="23524">MLLVRKGDRVLQRFLQAQISELWFQQRNGRIRPTRYFDQHQRGIEYQAAEVNQNNAQQLWQEKRQLITGAQRDAMTLLSDSGQGCNRRQRFHWQTGNSQAELEWAPHSQLLVSYRLQHGSEFWQYQLKSHQHDRVAVDNELSQLQQYPTVDYADVGDMENDPFLAQMINQGFLQHGASGFYNAQGESLGAQHKDHDHDHAH</sequence>
<organism evidence="1 2">
    <name type="scientific">Ferrimonas pelagia</name>
    <dbReference type="NCBI Taxonomy" id="1177826"/>
    <lineage>
        <taxon>Bacteria</taxon>
        <taxon>Pseudomonadati</taxon>
        <taxon>Pseudomonadota</taxon>
        <taxon>Gammaproteobacteria</taxon>
        <taxon>Alteromonadales</taxon>
        <taxon>Ferrimonadaceae</taxon>
        <taxon>Ferrimonas</taxon>
    </lineage>
</organism>
<gene>
    <name evidence="1" type="ORF">GCM10023333_31280</name>
</gene>
<keyword evidence="2" id="KW-1185">Reference proteome</keyword>
<comment type="caution">
    <text evidence="1">The sequence shown here is derived from an EMBL/GenBank/DDBJ whole genome shotgun (WGS) entry which is preliminary data.</text>
</comment>
<dbReference type="EMBL" id="BAABJZ010000095">
    <property type="protein sequence ID" value="GAA4895826.1"/>
    <property type="molecule type" value="Genomic_DNA"/>
</dbReference>